<accession>A0A0C3FJT8</accession>
<protein>
    <submittedName>
        <fullName evidence="1">Uncharacterized protein</fullName>
    </submittedName>
</protein>
<evidence type="ECO:0000313" key="1">
    <source>
        <dbReference type="EMBL" id="KIM79751.1"/>
    </source>
</evidence>
<dbReference type="EMBL" id="KN833008">
    <property type="protein sequence ID" value="KIM79751.1"/>
    <property type="molecule type" value="Genomic_DNA"/>
</dbReference>
<organism evidence="1 2">
    <name type="scientific">Piloderma croceum (strain F 1598)</name>
    <dbReference type="NCBI Taxonomy" id="765440"/>
    <lineage>
        <taxon>Eukaryota</taxon>
        <taxon>Fungi</taxon>
        <taxon>Dikarya</taxon>
        <taxon>Basidiomycota</taxon>
        <taxon>Agaricomycotina</taxon>
        <taxon>Agaricomycetes</taxon>
        <taxon>Agaricomycetidae</taxon>
        <taxon>Atheliales</taxon>
        <taxon>Atheliaceae</taxon>
        <taxon>Piloderma</taxon>
    </lineage>
</organism>
<reference evidence="2" key="2">
    <citation type="submission" date="2015-01" db="EMBL/GenBank/DDBJ databases">
        <title>Evolutionary Origins and Diversification of the Mycorrhizal Mutualists.</title>
        <authorList>
            <consortium name="DOE Joint Genome Institute"/>
            <consortium name="Mycorrhizal Genomics Consortium"/>
            <person name="Kohler A."/>
            <person name="Kuo A."/>
            <person name="Nagy L.G."/>
            <person name="Floudas D."/>
            <person name="Copeland A."/>
            <person name="Barry K.W."/>
            <person name="Cichocki N."/>
            <person name="Veneault-Fourrey C."/>
            <person name="LaButti K."/>
            <person name="Lindquist E.A."/>
            <person name="Lipzen A."/>
            <person name="Lundell T."/>
            <person name="Morin E."/>
            <person name="Murat C."/>
            <person name="Riley R."/>
            <person name="Ohm R."/>
            <person name="Sun H."/>
            <person name="Tunlid A."/>
            <person name="Henrissat B."/>
            <person name="Grigoriev I.V."/>
            <person name="Hibbett D.S."/>
            <person name="Martin F."/>
        </authorList>
    </citation>
    <scope>NUCLEOTIDE SEQUENCE [LARGE SCALE GENOMIC DNA]</scope>
    <source>
        <strain evidence="2">F 1598</strain>
    </source>
</reference>
<dbReference type="InParanoid" id="A0A0C3FJT8"/>
<evidence type="ECO:0000313" key="2">
    <source>
        <dbReference type="Proteomes" id="UP000054166"/>
    </source>
</evidence>
<proteinExistence type="predicted"/>
<reference evidence="1 2" key="1">
    <citation type="submission" date="2014-04" db="EMBL/GenBank/DDBJ databases">
        <authorList>
            <consortium name="DOE Joint Genome Institute"/>
            <person name="Kuo A."/>
            <person name="Tarkka M."/>
            <person name="Buscot F."/>
            <person name="Kohler A."/>
            <person name="Nagy L.G."/>
            <person name="Floudas D."/>
            <person name="Copeland A."/>
            <person name="Barry K.W."/>
            <person name="Cichocki N."/>
            <person name="Veneault-Fourrey C."/>
            <person name="LaButti K."/>
            <person name="Lindquist E.A."/>
            <person name="Lipzen A."/>
            <person name="Lundell T."/>
            <person name="Morin E."/>
            <person name="Murat C."/>
            <person name="Sun H."/>
            <person name="Tunlid A."/>
            <person name="Henrissat B."/>
            <person name="Grigoriev I.V."/>
            <person name="Hibbett D.S."/>
            <person name="Martin F."/>
            <person name="Nordberg H.P."/>
            <person name="Cantor M.N."/>
            <person name="Hua S.X."/>
        </authorList>
    </citation>
    <scope>NUCLEOTIDE SEQUENCE [LARGE SCALE GENOMIC DNA]</scope>
    <source>
        <strain evidence="1 2">F 1598</strain>
    </source>
</reference>
<dbReference type="Proteomes" id="UP000054166">
    <property type="component" value="Unassembled WGS sequence"/>
</dbReference>
<name>A0A0C3FJT8_PILCF</name>
<sequence>MRGRLFLTFKTSAEAADEPDYPRKLIQILVAGTCIQRKSILARLIRTPTMRHTAFGRHLTRDA</sequence>
<dbReference type="AlphaFoldDB" id="A0A0C3FJT8"/>
<dbReference type="HOGENOM" id="CLU_2886638_0_0_1"/>
<keyword evidence="2" id="KW-1185">Reference proteome</keyword>
<gene>
    <name evidence="1" type="ORF">PILCRDRAFT_823315</name>
</gene>